<proteinExistence type="predicted"/>
<dbReference type="PANTHER" id="PTHR43045">
    <property type="entry name" value="SHIKIMATE TRANSPORTER"/>
    <property type="match status" value="1"/>
</dbReference>
<dbReference type="EMBL" id="FQUE01000001">
    <property type="protein sequence ID" value="SHE33922.1"/>
    <property type="molecule type" value="Genomic_DNA"/>
</dbReference>
<feature type="transmembrane region" description="Helical" evidence="7">
    <location>
        <begin position="410"/>
        <end position="428"/>
    </location>
</feature>
<evidence type="ECO:0000313" key="10">
    <source>
        <dbReference type="Proteomes" id="UP000183987"/>
    </source>
</evidence>
<protein>
    <submittedName>
        <fullName evidence="9">Predicted arabinose efflux permease, MFS family</fullName>
    </submittedName>
</protein>
<dbReference type="STRING" id="366533.SAMN05444339_10190"/>
<feature type="transmembrane region" description="Helical" evidence="7">
    <location>
        <begin position="255"/>
        <end position="279"/>
    </location>
</feature>
<keyword evidence="10" id="KW-1185">Reference proteome</keyword>
<evidence type="ECO:0000256" key="2">
    <source>
        <dbReference type="ARBA" id="ARBA00022448"/>
    </source>
</evidence>
<feature type="domain" description="Major facilitator superfamily (MFS) profile" evidence="8">
    <location>
        <begin position="28"/>
        <end position="438"/>
    </location>
</feature>
<reference evidence="10" key="1">
    <citation type="submission" date="2016-11" db="EMBL/GenBank/DDBJ databases">
        <authorList>
            <person name="Varghese N."/>
            <person name="Submissions S."/>
        </authorList>
    </citation>
    <scope>NUCLEOTIDE SEQUENCE [LARGE SCALE GENOMIC DNA]</scope>
    <source>
        <strain evidence="10">DSM 29326</strain>
    </source>
</reference>
<dbReference type="OrthoDB" id="9783227at2"/>
<dbReference type="InterPro" id="IPR011701">
    <property type="entry name" value="MFS"/>
</dbReference>
<feature type="transmembrane region" description="Helical" evidence="7">
    <location>
        <begin position="166"/>
        <end position="191"/>
    </location>
</feature>
<feature type="transmembrane region" description="Helical" evidence="7">
    <location>
        <begin position="203"/>
        <end position="222"/>
    </location>
</feature>
<feature type="transmembrane region" description="Helical" evidence="7">
    <location>
        <begin position="319"/>
        <end position="342"/>
    </location>
</feature>
<feature type="transmembrane region" description="Helical" evidence="7">
    <location>
        <begin position="383"/>
        <end position="404"/>
    </location>
</feature>
<feature type="transmembrane region" description="Helical" evidence="7">
    <location>
        <begin position="348"/>
        <end position="371"/>
    </location>
</feature>
<keyword evidence="2" id="KW-0813">Transport</keyword>
<accession>A0A1M4SP29</accession>
<feature type="transmembrane region" description="Helical" evidence="7">
    <location>
        <begin position="102"/>
        <end position="122"/>
    </location>
</feature>
<keyword evidence="6 7" id="KW-0472">Membrane</keyword>
<evidence type="ECO:0000256" key="7">
    <source>
        <dbReference type="SAM" id="Phobius"/>
    </source>
</evidence>
<gene>
    <name evidence="9" type="ORF">SAMN05444339_10190</name>
</gene>
<keyword evidence="3" id="KW-1003">Cell membrane</keyword>
<dbReference type="InterPro" id="IPR036259">
    <property type="entry name" value="MFS_trans_sf"/>
</dbReference>
<keyword evidence="4 7" id="KW-0812">Transmembrane</keyword>
<evidence type="ECO:0000256" key="1">
    <source>
        <dbReference type="ARBA" id="ARBA00004651"/>
    </source>
</evidence>
<evidence type="ECO:0000259" key="8">
    <source>
        <dbReference type="PROSITE" id="PS50850"/>
    </source>
</evidence>
<dbReference type="Gene3D" id="1.20.1250.20">
    <property type="entry name" value="MFS general substrate transporter like domains"/>
    <property type="match status" value="1"/>
</dbReference>
<dbReference type="PANTHER" id="PTHR43045:SF2">
    <property type="entry name" value="INNER MEMBRANE METABOLITE TRANSPORT PROTEIN YHJE"/>
    <property type="match status" value="1"/>
</dbReference>
<dbReference type="AlphaFoldDB" id="A0A1M4SP29"/>
<evidence type="ECO:0000256" key="3">
    <source>
        <dbReference type="ARBA" id="ARBA00022475"/>
    </source>
</evidence>
<sequence>MTSSTSTVAERDARALHHADVPLEPGEISIGVIIGRTSEFFDFFVFAIASVLVFPALIFSFTDPLHGTVYSFAIFALAFIARPFGTVIFTRIDKNFGRSVKLTSALFLLGVSTAALAFTPSYEQAGGYAIAMLAVLRIGQGLALGGAWDGLASLLAMNAPPNRRGWYAMVPQLGAALGMIVASGLFLFLIIRLSAHDFLEFGWRYPFFCAFAINVVALFARLRIVATPEYERQFANLELSPVKVSETVRNEGRNLLLGAFTPLASFALFHMVTVFPLSWVFLYTTDSPAEFLIIEILGAVIGFFAILLSGILADRIGRLRLLTLCAVAIGVFALFAPILLSGGIAGEVIYMFTGFALLGLSFGQSSGAVAVRFSRKYRYTGSSLTSDIAWLFGAGFAPGVALLLSSSFGLWSSGAYLLSGAVCTFIALRVTTHLEYAD</sequence>
<feature type="transmembrane region" description="Helical" evidence="7">
    <location>
        <begin position="68"/>
        <end position="90"/>
    </location>
</feature>
<evidence type="ECO:0000313" key="9">
    <source>
        <dbReference type="EMBL" id="SHE33922.1"/>
    </source>
</evidence>
<dbReference type="Pfam" id="PF07690">
    <property type="entry name" value="MFS_1"/>
    <property type="match status" value="1"/>
</dbReference>
<dbReference type="PROSITE" id="PS50850">
    <property type="entry name" value="MFS"/>
    <property type="match status" value="1"/>
</dbReference>
<dbReference type="InterPro" id="IPR020846">
    <property type="entry name" value="MFS_dom"/>
</dbReference>
<dbReference type="Proteomes" id="UP000183987">
    <property type="component" value="Unassembled WGS sequence"/>
</dbReference>
<keyword evidence="5 7" id="KW-1133">Transmembrane helix</keyword>
<comment type="subcellular location">
    <subcellularLocation>
        <location evidence="1">Cell membrane</location>
        <topology evidence="1">Multi-pass membrane protein</topology>
    </subcellularLocation>
</comment>
<organism evidence="9 10">
    <name type="scientific">Loktanella atrilutea</name>
    <dbReference type="NCBI Taxonomy" id="366533"/>
    <lineage>
        <taxon>Bacteria</taxon>
        <taxon>Pseudomonadati</taxon>
        <taxon>Pseudomonadota</taxon>
        <taxon>Alphaproteobacteria</taxon>
        <taxon>Rhodobacterales</taxon>
        <taxon>Roseobacteraceae</taxon>
        <taxon>Loktanella</taxon>
    </lineage>
</organism>
<evidence type="ECO:0000256" key="5">
    <source>
        <dbReference type="ARBA" id="ARBA00022989"/>
    </source>
</evidence>
<dbReference type="GO" id="GO:0022857">
    <property type="term" value="F:transmembrane transporter activity"/>
    <property type="evidence" value="ECO:0007669"/>
    <property type="project" value="InterPro"/>
</dbReference>
<feature type="transmembrane region" description="Helical" evidence="7">
    <location>
        <begin position="291"/>
        <end position="312"/>
    </location>
</feature>
<evidence type="ECO:0000256" key="6">
    <source>
        <dbReference type="ARBA" id="ARBA00023136"/>
    </source>
</evidence>
<dbReference type="RefSeq" id="WP_072855249.1">
    <property type="nucleotide sequence ID" value="NZ_FQUE01000001.1"/>
</dbReference>
<dbReference type="GO" id="GO:0005886">
    <property type="term" value="C:plasma membrane"/>
    <property type="evidence" value="ECO:0007669"/>
    <property type="project" value="UniProtKB-SubCell"/>
</dbReference>
<feature type="transmembrane region" description="Helical" evidence="7">
    <location>
        <begin position="43"/>
        <end position="62"/>
    </location>
</feature>
<dbReference type="SUPFAM" id="SSF103473">
    <property type="entry name" value="MFS general substrate transporter"/>
    <property type="match status" value="1"/>
</dbReference>
<evidence type="ECO:0000256" key="4">
    <source>
        <dbReference type="ARBA" id="ARBA00022692"/>
    </source>
</evidence>
<feature type="transmembrane region" description="Helical" evidence="7">
    <location>
        <begin position="128"/>
        <end position="154"/>
    </location>
</feature>
<name>A0A1M4SP29_LOKAT</name>